<name>A0A0R3U234_MESCO</name>
<evidence type="ECO:0000313" key="4">
    <source>
        <dbReference type="Proteomes" id="UP000267029"/>
    </source>
</evidence>
<dbReference type="InterPro" id="IPR051067">
    <property type="entry name" value="NHER"/>
</dbReference>
<dbReference type="AlphaFoldDB" id="A0A0R3U234"/>
<reference evidence="3 4" key="1">
    <citation type="submission" date="2018-10" db="EMBL/GenBank/DDBJ databases">
        <authorList>
            <consortium name="Pathogen Informatics"/>
        </authorList>
    </citation>
    <scope>NUCLEOTIDE SEQUENCE [LARGE SCALE GENOMIC DNA]</scope>
</reference>
<evidence type="ECO:0000256" key="1">
    <source>
        <dbReference type="ARBA" id="ARBA00022737"/>
    </source>
</evidence>
<proteinExistence type="predicted"/>
<dbReference type="GO" id="GO:0016324">
    <property type="term" value="C:apical plasma membrane"/>
    <property type="evidence" value="ECO:0007669"/>
    <property type="project" value="TreeGrafter"/>
</dbReference>
<evidence type="ECO:0000313" key="3">
    <source>
        <dbReference type="EMBL" id="VDD74483.1"/>
    </source>
</evidence>
<dbReference type="PANTHER" id="PTHR14191:SF3">
    <property type="entry name" value="NA(+)_H(+) EXCHANGE REGULATORY COFACTOR-LIKE PROTEIN NRFL-1"/>
    <property type="match status" value="1"/>
</dbReference>
<dbReference type="WBParaSite" id="MCU_003023-RA">
    <property type="protein sequence ID" value="MCU_003023-RA"/>
    <property type="gene ID" value="MCU_003023"/>
</dbReference>
<dbReference type="GO" id="GO:0043495">
    <property type="term" value="F:protein-membrane adaptor activity"/>
    <property type="evidence" value="ECO:0007669"/>
    <property type="project" value="TreeGrafter"/>
</dbReference>
<dbReference type="Proteomes" id="UP000267029">
    <property type="component" value="Unassembled WGS sequence"/>
</dbReference>
<dbReference type="SUPFAM" id="SSF50156">
    <property type="entry name" value="PDZ domain-like"/>
    <property type="match status" value="1"/>
</dbReference>
<accession>A0A0R3U234</accession>
<evidence type="ECO:0000313" key="5">
    <source>
        <dbReference type="WBParaSite" id="MCU_003023-RA"/>
    </source>
</evidence>
<dbReference type="InterPro" id="IPR001478">
    <property type="entry name" value="PDZ"/>
</dbReference>
<reference evidence="5" key="2">
    <citation type="submission" date="2019-11" db="UniProtKB">
        <authorList>
            <consortium name="WormBaseParasite"/>
        </authorList>
    </citation>
    <scope>IDENTIFICATION</scope>
</reference>
<dbReference type="SMART" id="SM00228">
    <property type="entry name" value="PDZ"/>
    <property type="match status" value="1"/>
</dbReference>
<organism evidence="3 4">
    <name type="scientific">Mesocestoides corti</name>
    <name type="common">Flatworm</name>
    <dbReference type="NCBI Taxonomy" id="53468"/>
    <lineage>
        <taxon>Eukaryota</taxon>
        <taxon>Metazoa</taxon>
        <taxon>Spiralia</taxon>
        <taxon>Lophotrochozoa</taxon>
        <taxon>Platyhelminthes</taxon>
        <taxon>Cestoda</taxon>
        <taxon>Eucestoda</taxon>
        <taxon>Cyclophyllidea</taxon>
        <taxon>Mesocestoididae</taxon>
        <taxon>Mesocestoides</taxon>
    </lineage>
</organism>
<gene>
    <name evidence="3" type="ORF">MCOS_LOCUS486</name>
</gene>
<dbReference type="PROSITE" id="PS50106">
    <property type="entry name" value="PDZ"/>
    <property type="match status" value="1"/>
</dbReference>
<protein>
    <submittedName>
        <fullName evidence="5">PDZ domain-containing protein</fullName>
    </submittedName>
</protein>
<dbReference type="PANTHER" id="PTHR14191">
    <property type="entry name" value="PDZ DOMAIN CONTAINING PROTEIN"/>
    <property type="match status" value="1"/>
</dbReference>
<dbReference type="GO" id="GO:0072659">
    <property type="term" value="P:protein localization to plasma membrane"/>
    <property type="evidence" value="ECO:0007669"/>
    <property type="project" value="TreeGrafter"/>
</dbReference>
<keyword evidence="4" id="KW-1185">Reference proteome</keyword>
<keyword evidence="1" id="KW-0677">Repeat</keyword>
<dbReference type="EMBL" id="UXSR01000042">
    <property type="protein sequence ID" value="VDD74483.1"/>
    <property type="molecule type" value="Genomic_DNA"/>
</dbReference>
<dbReference type="STRING" id="53468.A0A0R3U234"/>
<evidence type="ECO:0000259" key="2">
    <source>
        <dbReference type="PROSITE" id="PS50106"/>
    </source>
</evidence>
<sequence length="162" mass="17958">MESALPTARLVHLSKWASKEGYGFTVKEFKDKKEYRVKTLEADMPAAAAGIMANDCIIEVNGIPTSTLDYAGLVNEIKRNPQKVVLRLLQPYEKELIKKRGVDVTSKACPVEVVKGRRESDDTTKMVAEKMAANTVEKSLIRCDANTAVTLCKQRLDLLSSL</sequence>
<dbReference type="InterPro" id="IPR036034">
    <property type="entry name" value="PDZ_sf"/>
</dbReference>
<dbReference type="OrthoDB" id="10007415at2759"/>
<feature type="domain" description="PDZ" evidence="2">
    <location>
        <begin position="10"/>
        <end position="92"/>
    </location>
</feature>
<dbReference type="Gene3D" id="2.30.42.10">
    <property type="match status" value="1"/>
</dbReference>
<dbReference type="Pfam" id="PF00595">
    <property type="entry name" value="PDZ"/>
    <property type="match status" value="1"/>
</dbReference>